<dbReference type="STRING" id="1348612.A0A397GKC2"/>
<dbReference type="AlphaFoldDB" id="A0A397GKC2"/>
<reference evidence="4 5" key="1">
    <citation type="submission" date="2018-08" db="EMBL/GenBank/DDBJ databases">
        <title>Genome and evolution of the arbuscular mycorrhizal fungus Diversispora epigaea (formerly Glomus versiforme) and its bacterial endosymbionts.</title>
        <authorList>
            <person name="Sun X."/>
            <person name="Fei Z."/>
            <person name="Harrison M."/>
        </authorList>
    </citation>
    <scope>NUCLEOTIDE SEQUENCE [LARGE SCALE GENOMIC DNA]</scope>
    <source>
        <strain evidence="4 5">IT104</strain>
    </source>
</reference>
<organism evidence="4 5">
    <name type="scientific">Diversispora epigaea</name>
    <dbReference type="NCBI Taxonomy" id="1348612"/>
    <lineage>
        <taxon>Eukaryota</taxon>
        <taxon>Fungi</taxon>
        <taxon>Fungi incertae sedis</taxon>
        <taxon>Mucoromycota</taxon>
        <taxon>Glomeromycotina</taxon>
        <taxon>Glomeromycetes</taxon>
        <taxon>Diversisporales</taxon>
        <taxon>Diversisporaceae</taxon>
        <taxon>Diversispora</taxon>
    </lineage>
</organism>
<sequence>MNNSGDLFGSYLLSRTLGEGACGKVKLGKHVESGEEVAIKLIPKGVGSSKLTEIYREIDILKSVQHSSINKLLDVVDTDDYIGIVLEYIPGGELYNYVERKHHLDEAEACRIFTQLIQGVDHLHQMKIVHRDLKLENLLLDAAQNLVITDFGFARKFGESDRIGSPCGTPYYLAPEVIMQEGLYAGRAADIWSCGIILYIMLMGAYPFNSNERIDGVDGLKALYAHISATTLIFPEHISSEAEDLLRIMLIVNPNDRCNMEMIKSHRWLTKFNLDDEVPAIDIGIGKSSEALSGTPIQKRPTIKTTTDDSNWITVPTRKRKYNETDNYNDDSSIADLRKRMKVLESYVAERKKWENVKATVVGMIAGAFSYGKAMPLTWCGFLLSLAAINLVSKGRPCYSLSVVLFLSLAAIKLVSKEGPCH</sequence>
<dbReference type="InterPro" id="IPR008271">
    <property type="entry name" value="Ser/Thr_kinase_AS"/>
</dbReference>
<dbReference type="SMART" id="SM00220">
    <property type="entry name" value="S_TKc"/>
    <property type="match status" value="1"/>
</dbReference>
<dbReference type="GO" id="GO:0005524">
    <property type="term" value="F:ATP binding"/>
    <property type="evidence" value="ECO:0007669"/>
    <property type="project" value="UniProtKB-KW"/>
</dbReference>
<proteinExistence type="predicted"/>
<dbReference type="Gene3D" id="1.10.510.10">
    <property type="entry name" value="Transferase(Phosphotransferase) domain 1"/>
    <property type="match status" value="1"/>
</dbReference>
<dbReference type="Proteomes" id="UP000266861">
    <property type="component" value="Unassembled WGS sequence"/>
</dbReference>
<gene>
    <name evidence="4" type="ORF">Glove_478g8</name>
</gene>
<dbReference type="InterPro" id="IPR011009">
    <property type="entry name" value="Kinase-like_dom_sf"/>
</dbReference>
<keyword evidence="2" id="KW-0067">ATP-binding</keyword>
<dbReference type="GO" id="GO:0004674">
    <property type="term" value="F:protein serine/threonine kinase activity"/>
    <property type="evidence" value="ECO:0007669"/>
    <property type="project" value="TreeGrafter"/>
</dbReference>
<evidence type="ECO:0000256" key="1">
    <source>
        <dbReference type="ARBA" id="ARBA00022741"/>
    </source>
</evidence>
<dbReference type="PROSITE" id="PS50011">
    <property type="entry name" value="PROTEIN_KINASE_DOM"/>
    <property type="match status" value="1"/>
</dbReference>
<feature type="domain" description="Protein kinase" evidence="3">
    <location>
        <begin position="11"/>
        <end position="269"/>
    </location>
</feature>
<dbReference type="Pfam" id="PF00069">
    <property type="entry name" value="Pkinase"/>
    <property type="match status" value="1"/>
</dbReference>
<evidence type="ECO:0000259" key="3">
    <source>
        <dbReference type="PROSITE" id="PS50011"/>
    </source>
</evidence>
<accession>A0A397GKC2</accession>
<name>A0A397GKC2_9GLOM</name>
<dbReference type="PROSITE" id="PS00108">
    <property type="entry name" value="PROTEIN_KINASE_ST"/>
    <property type="match status" value="1"/>
</dbReference>
<protein>
    <recommendedName>
        <fullName evidence="3">Protein kinase domain-containing protein</fullName>
    </recommendedName>
</protein>
<dbReference type="FunFam" id="1.10.510.10:FF:000571">
    <property type="entry name" value="Maternal embryonic leucine zipper kinase"/>
    <property type="match status" value="1"/>
</dbReference>
<keyword evidence="5" id="KW-1185">Reference proteome</keyword>
<keyword evidence="1" id="KW-0547">Nucleotide-binding</keyword>
<dbReference type="CDD" id="cd14003">
    <property type="entry name" value="STKc_AMPK-like"/>
    <property type="match status" value="1"/>
</dbReference>
<dbReference type="PANTHER" id="PTHR24346:SF110">
    <property type="entry name" value="NON-SPECIFIC SERINE_THREONINE PROTEIN KINASE"/>
    <property type="match status" value="1"/>
</dbReference>
<dbReference type="PANTHER" id="PTHR24346">
    <property type="entry name" value="MAP/MICROTUBULE AFFINITY-REGULATING KINASE"/>
    <property type="match status" value="1"/>
</dbReference>
<dbReference type="EMBL" id="PQFF01000417">
    <property type="protein sequence ID" value="RHZ51431.1"/>
    <property type="molecule type" value="Genomic_DNA"/>
</dbReference>
<dbReference type="OrthoDB" id="193931at2759"/>
<dbReference type="InterPro" id="IPR000719">
    <property type="entry name" value="Prot_kinase_dom"/>
</dbReference>
<dbReference type="GO" id="GO:0005737">
    <property type="term" value="C:cytoplasm"/>
    <property type="evidence" value="ECO:0007669"/>
    <property type="project" value="TreeGrafter"/>
</dbReference>
<evidence type="ECO:0000313" key="4">
    <source>
        <dbReference type="EMBL" id="RHZ51431.1"/>
    </source>
</evidence>
<evidence type="ECO:0000256" key="2">
    <source>
        <dbReference type="ARBA" id="ARBA00022840"/>
    </source>
</evidence>
<dbReference type="SUPFAM" id="SSF56112">
    <property type="entry name" value="Protein kinase-like (PK-like)"/>
    <property type="match status" value="1"/>
</dbReference>
<comment type="caution">
    <text evidence="4">The sequence shown here is derived from an EMBL/GenBank/DDBJ whole genome shotgun (WGS) entry which is preliminary data.</text>
</comment>
<evidence type="ECO:0000313" key="5">
    <source>
        <dbReference type="Proteomes" id="UP000266861"/>
    </source>
</evidence>
<dbReference type="GO" id="GO:0035556">
    <property type="term" value="P:intracellular signal transduction"/>
    <property type="evidence" value="ECO:0007669"/>
    <property type="project" value="TreeGrafter"/>
</dbReference>